<sequence>MSFVVTLRNESTLAQADLFDASLSIDAHLESMSASDEKAIAGVTQGKIALGETVTWRAKHFGIWWTMTSKIVELDAPHHFIDEQQRGPFKRFRHLHQFETQGAVTVMTDTLTVTAPCGVLGLIAEKLFLKSYLRKLIEQRNRYLLGA</sequence>
<dbReference type="Gene3D" id="3.30.530.20">
    <property type="match status" value="1"/>
</dbReference>
<dbReference type="CDD" id="cd07820">
    <property type="entry name" value="SRPBCC_3"/>
    <property type="match status" value="1"/>
</dbReference>
<name>A0A0D4BX88_9MICC</name>
<dbReference type="Proteomes" id="UP000061839">
    <property type="component" value="Chromosome"/>
</dbReference>
<dbReference type="AlphaFoldDB" id="A0A0D4BX88"/>
<dbReference type="STRING" id="1618207.UM93_02990"/>
<keyword evidence="2" id="KW-1185">Reference proteome</keyword>
<dbReference type="KEGG" id="ari:UM93_02990"/>
<organism evidence="1 2">
    <name type="scientific">Psychromicrobium lacuslunae</name>
    <dbReference type="NCBI Taxonomy" id="1618207"/>
    <lineage>
        <taxon>Bacteria</taxon>
        <taxon>Bacillati</taxon>
        <taxon>Actinomycetota</taxon>
        <taxon>Actinomycetes</taxon>
        <taxon>Micrococcales</taxon>
        <taxon>Micrococcaceae</taxon>
        <taxon>Psychromicrobium</taxon>
    </lineage>
</organism>
<dbReference type="OrthoDB" id="9801773at2"/>
<dbReference type="SUPFAM" id="SSF55961">
    <property type="entry name" value="Bet v1-like"/>
    <property type="match status" value="1"/>
</dbReference>
<dbReference type="PATRIC" id="fig|1618207.4.peg.612"/>
<protein>
    <submittedName>
        <fullName evidence="1">Cyclase</fullName>
    </submittedName>
</protein>
<evidence type="ECO:0000313" key="2">
    <source>
        <dbReference type="Proteomes" id="UP000061839"/>
    </source>
</evidence>
<evidence type="ECO:0000313" key="1">
    <source>
        <dbReference type="EMBL" id="AJT40740.1"/>
    </source>
</evidence>
<gene>
    <name evidence="1" type="ORF">UM93_02990</name>
</gene>
<dbReference type="InterPro" id="IPR023393">
    <property type="entry name" value="START-like_dom_sf"/>
</dbReference>
<dbReference type="RefSeq" id="WP_045073566.1">
    <property type="nucleotide sequence ID" value="NZ_CP011005.1"/>
</dbReference>
<dbReference type="HOGENOM" id="CLU_112936_0_0_11"/>
<dbReference type="EMBL" id="CP011005">
    <property type="protein sequence ID" value="AJT40740.1"/>
    <property type="molecule type" value="Genomic_DNA"/>
</dbReference>
<proteinExistence type="predicted"/>
<accession>A0A0D4BX88</accession>
<reference evidence="1 2" key="1">
    <citation type="journal article" date="2015" name="Genome Announc.">
        <title>Complete Genome Sequencing of Protease-Producing Novel Arthrobacter sp. Strain IHBB 11108 Using PacBio Single-Molecule Real-Time Sequencing Technology.</title>
        <authorList>
            <person name="Kiran S."/>
            <person name="Swarnkar M.K."/>
            <person name="Pal M."/>
            <person name="Thakur R."/>
            <person name="Tewari R."/>
            <person name="Singh A.K."/>
            <person name="Gulati A."/>
        </authorList>
    </citation>
    <scope>NUCLEOTIDE SEQUENCE [LARGE SCALE GENOMIC DNA]</scope>
    <source>
        <strain evidence="1 2">IHBB 11108</strain>
    </source>
</reference>